<sequence length="247" mass="26483">MNEYSKTAIVTGASRSIGRQIALTLARDGFNIVVNYNGNAKAADDVVKEIEQLDGSVDAFAVQANVSQVADTAKLFDTAIAHFGHVDVLVNNAGLMITEPISKVTEDSFDKQFLVNVKGTYFMLKNAFEKLADNGSIINISTSVNGQMFPTYSVYAGTKGAVEQFTRQLAKEFGAKKINLNAIAPGPTGTELFLKGKSQAQIDGLASMNAFNRLGTPEDIAQAVQLLLSPQAKWINGQTIRVNGGFI</sequence>
<dbReference type="RefSeq" id="WP_301710888.1">
    <property type="nucleotide sequence ID" value="NZ_SDWY01000001.1"/>
</dbReference>
<comment type="caution">
    <text evidence="3">The sequence shown here is derived from an EMBL/GenBank/DDBJ whole genome shotgun (WGS) entry which is preliminary data.</text>
</comment>
<dbReference type="Pfam" id="PF13561">
    <property type="entry name" value="adh_short_C2"/>
    <property type="match status" value="1"/>
</dbReference>
<name>A0AAJ1VMF5_9LACO</name>
<evidence type="ECO:0000256" key="2">
    <source>
        <dbReference type="ARBA" id="ARBA00023002"/>
    </source>
</evidence>
<dbReference type="SUPFAM" id="SSF51735">
    <property type="entry name" value="NAD(P)-binding Rossmann-fold domains"/>
    <property type="match status" value="1"/>
</dbReference>
<dbReference type="FunFam" id="3.40.50.720:FF:000084">
    <property type="entry name" value="Short-chain dehydrogenase reductase"/>
    <property type="match status" value="1"/>
</dbReference>
<dbReference type="InterPro" id="IPR036291">
    <property type="entry name" value="NAD(P)-bd_dom_sf"/>
</dbReference>
<dbReference type="InterPro" id="IPR002347">
    <property type="entry name" value="SDR_fam"/>
</dbReference>
<evidence type="ECO:0000313" key="4">
    <source>
        <dbReference type="Proteomes" id="UP001167919"/>
    </source>
</evidence>
<gene>
    <name evidence="3" type="ORF">EVC35_01075</name>
</gene>
<dbReference type="Gene3D" id="3.40.50.720">
    <property type="entry name" value="NAD(P)-binding Rossmann-like Domain"/>
    <property type="match status" value="1"/>
</dbReference>
<accession>A0AAJ1VMF5</accession>
<dbReference type="AlphaFoldDB" id="A0AAJ1VMF5"/>
<dbReference type="EMBL" id="SDWY01000001">
    <property type="protein sequence ID" value="MDN6899601.1"/>
    <property type="molecule type" value="Genomic_DNA"/>
</dbReference>
<dbReference type="PRINTS" id="PR00080">
    <property type="entry name" value="SDRFAMILY"/>
</dbReference>
<evidence type="ECO:0000256" key="1">
    <source>
        <dbReference type="ARBA" id="ARBA00006484"/>
    </source>
</evidence>
<organism evidence="3 4">
    <name type="scientific">Oenococcus sicerae</name>
    <dbReference type="NCBI Taxonomy" id="2203724"/>
    <lineage>
        <taxon>Bacteria</taxon>
        <taxon>Bacillati</taxon>
        <taxon>Bacillota</taxon>
        <taxon>Bacilli</taxon>
        <taxon>Lactobacillales</taxon>
        <taxon>Lactobacillaceae</taxon>
        <taxon>Oenococcus</taxon>
    </lineage>
</organism>
<protein>
    <submittedName>
        <fullName evidence="3">SDR family oxidoreductase</fullName>
    </submittedName>
</protein>
<dbReference type="Proteomes" id="UP001167919">
    <property type="component" value="Unassembled WGS sequence"/>
</dbReference>
<dbReference type="PANTHER" id="PTHR48107:SF7">
    <property type="entry name" value="RE15974P"/>
    <property type="match status" value="1"/>
</dbReference>
<dbReference type="PANTHER" id="PTHR48107">
    <property type="entry name" value="NADPH-DEPENDENT ALDEHYDE REDUCTASE-LIKE PROTEIN, CHLOROPLASTIC-RELATED"/>
    <property type="match status" value="1"/>
</dbReference>
<dbReference type="PRINTS" id="PR00081">
    <property type="entry name" value="GDHRDH"/>
</dbReference>
<dbReference type="GO" id="GO:0008206">
    <property type="term" value="P:bile acid metabolic process"/>
    <property type="evidence" value="ECO:0007669"/>
    <property type="project" value="UniProtKB-ARBA"/>
</dbReference>
<proteinExistence type="inferred from homology"/>
<keyword evidence="2" id="KW-0560">Oxidoreductase</keyword>
<dbReference type="GO" id="GO:0016614">
    <property type="term" value="F:oxidoreductase activity, acting on CH-OH group of donors"/>
    <property type="evidence" value="ECO:0007669"/>
    <property type="project" value="UniProtKB-ARBA"/>
</dbReference>
<evidence type="ECO:0000313" key="3">
    <source>
        <dbReference type="EMBL" id="MDN6899601.1"/>
    </source>
</evidence>
<comment type="similarity">
    <text evidence="1">Belongs to the short-chain dehydrogenases/reductases (SDR) family.</text>
</comment>
<reference evidence="3" key="1">
    <citation type="submission" date="2019-01" db="EMBL/GenBank/DDBJ databases">
        <title>Oenococcus sicerae UCMA17102.</title>
        <authorList>
            <person name="Cousin F.J."/>
            <person name="Le Guellec R."/>
            <person name="Cretenet M."/>
        </authorList>
    </citation>
    <scope>NUCLEOTIDE SEQUENCE</scope>
    <source>
        <strain evidence="3">UCMA17102</strain>
    </source>
</reference>